<dbReference type="EMBL" id="CM007387">
    <property type="protein sequence ID" value="ONK65576.1"/>
    <property type="molecule type" value="Genomic_DNA"/>
</dbReference>
<dbReference type="Proteomes" id="UP000243459">
    <property type="component" value="Chromosome 7"/>
</dbReference>
<dbReference type="AlphaFoldDB" id="A0A5P1EI78"/>
<evidence type="ECO:0000313" key="3">
    <source>
        <dbReference type="Proteomes" id="UP000243459"/>
    </source>
</evidence>
<feature type="compositionally biased region" description="Pro residues" evidence="1">
    <location>
        <begin position="25"/>
        <end position="50"/>
    </location>
</feature>
<organism evidence="2 3">
    <name type="scientific">Asparagus officinalis</name>
    <name type="common">Garden asparagus</name>
    <dbReference type="NCBI Taxonomy" id="4686"/>
    <lineage>
        <taxon>Eukaryota</taxon>
        <taxon>Viridiplantae</taxon>
        <taxon>Streptophyta</taxon>
        <taxon>Embryophyta</taxon>
        <taxon>Tracheophyta</taxon>
        <taxon>Spermatophyta</taxon>
        <taxon>Magnoliopsida</taxon>
        <taxon>Liliopsida</taxon>
        <taxon>Asparagales</taxon>
        <taxon>Asparagaceae</taxon>
        <taxon>Asparagoideae</taxon>
        <taxon>Asparagus</taxon>
    </lineage>
</organism>
<evidence type="ECO:0000256" key="1">
    <source>
        <dbReference type="SAM" id="MobiDB-lite"/>
    </source>
</evidence>
<reference evidence="3" key="1">
    <citation type="journal article" date="2017" name="Nat. Commun.">
        <title>The asparagus genome sheds light on the origin and evolution of a young Y chromosome.</title>
        <authorList>
            <person name="Harkess A."/>
            <person name="Zhou J."/>
            <person name="Xu C."/>
            <person name="Bowers J.E."/>
            <person name="Van der Hulst R."/>
            <person name="Ayyampalayam S."/>
            <person name="Mercati F."/>
            <person name="Riccardi P."/>
            <person name="McKain M.R."/>
            <person name="Kakrana A."/>
            <person name="Tang H."/>
            <person name="Ray J."/>
            <person name="Groenendijk J."/>
            <person name="Arikit S."/>
            <person name="Mathioni S.M."/>
            <person name="Nakano M."/>
            <person name="Shan H."/>
            <person name="Telgmann-Rauber A."/>
            <person name="Kanno A."/>
            <person name="Yue Z."/>
            <person name="Chen H."/>
            <person name="Li W."/>
            <person name="Chen Y."/>
            <person name="Xu X."/>
            <person name="Zhang Y."/>
            <person name="Luo S."/>
            <person name="Chen H."/>
            <person name="Gao J."/>
            <person name="Mao Z."/>
            <person name="Pires J.C."/>
            <person name="Luo M."/>
            <person name="Kudrna D."/>
            <person name="Wing R.A."/>
            <person name="Meyers B.C."/>
            <person name="Yi K."/>
            <person name="Kong H."/>
            <person name="Lavrijsen P."/>
            <person name="Sunseri F."/>
            <person name="Falavigna A."/>
            <person name="Ye Y."/>
            <person name="Leebens-Mack J.H."/>
            <person name="Chen G."/>
        </authorList>
    </citation>
    <scope>NUCLEOTIDE SEQUENCE [LARGE SCALE GENOMIC DNA]</scope>
    <source>
        <strain evidence="3">cv. DH0086</strain>
    </source>
</reference>
<keyword evidence="3" id="KW-1185">Reference proteome</keyword>
<dbReference type="Gramene" id="ONK65576">
    <property type="protein sequence ID" value="ONK65576"/>
    <property type="gene ID" value="A4U43_C07F38510"/>
</dbReference>
<evidence type="ECO:0000313" key="2">
    <source>
        <dbReference type="EMBL" id="ONK65576.1"/>
    </source>
</evidence>
<protein>
    <submittedName>
        <fullName evidence="2">Uncharacterized protein</fullName>
    </submittedName>
</protein>
<sequence length="204" mass="21640">MVSSEETTPPAKSPPASMILAPSPEITPPEATPPEIPPPQASAPEAPPEAPLTSDQPPGSQAAGYPKAQSVDGGKLNSGSPNENGSQRGDESGNEGSSRFSLTCYEILDTEDEGSEPEDPNRKRPFSEAFAGGESSDGIAPNIIPNSANVTNRTIGVNESQSGDGNGNEGSLDALDYYYARDYEYGYQKELNDLRRILYQQIIH</sequence>
<proteinExistence type="predicted"/>
<feature type="region of interest" description="Disordered" evidence="1">
    <location>
        <begin position="1"/>
        <end position="147"/>
    </location>
</feature>
<name>A0A5P1EI78_ASPOF</name>
<accession>A0A5P1EI78</accession>
<feature type="compositionally biased region" description="Acidic residues" evidence="1">
    <location>
        <begin position="108"/>
        <end position="118"/>
    </location>
</feature>
<gene>
    <name evidence="2" type="ORF">A4U43_C07F38510</name>
</gene>
<feature type="compositionally biased region" description="Polar residues" evidence="1">
    <location>
        <begin position="77"/>
        <end position="87"/>
    </location>
</feature>